<name>A0A9P5SMW0_9FUNG</name>
<keyword evidence="1" id="KW-0479">Metal-binding</keyword>
<dbReference type="Gene3D" id="3.20.20.370">
    <property type="entry name" value="Glycoside hydrolase/deacetylase"/>
    <property type="match status" value="1"/>
</dbReference>
<proteinExistence type="predicted"/>
<dbReference type="GO" id="GO:0005975">
    <property type="term" value="P:carbohydrate metabolic process"/>
    <property type="evidence" value="ECO:0007669"/>
    <property type="project" value="InterPro"/>
</dbReference>
<evidence type="ECO:0000256" key="2">
    <source>
        <dbReference type="ARBA" id="ARBA00022801"/>
    </source>
</evidence>
<evidence type="ECO:0000313" key="6">
    <source>
        <dbReference type="Proteomes" id="UP000696485"/>
    </source>
</evidence>
<dbReference type="GO" id="GO:0046872">
    <property type="term" value="F:metal ion binding"/>
    <property type="evidence" value="ECO:0007669"/>
    <property type="project" value="UniProtKB-KW"/>
</dbReference>
<dbReference type="GO" id="GO:0016020">
    <property type="term" value="C:membrane"/>
    <property type="evidence" value="ECO:0007669"/>
    <property type="project" value="TreeGrafter"/>
</dbReference>
<dbReference type="EMBL" id="JAAAUY010000194">
    <property type="protein sequence ID" value="KAF9333587.1"/>
    <property type="molecule type" value="Genomic_DNA"/>
</dbReference>
<protein>
    <submittedName>
        <fullName evidence="5">Chitin deacetylase</fullName>
    </submittedName>
</protein>
<evidence type="ECO:0000313" key="5">
    <source>
        <dbReference type="EMBL" id="KAF9333587.1"/>
    </source>
</evidence>
<dbReference type="SUPFAM" id="SSF88713">
    <property type="entry name" value="Glycoside hydrolase/deacetylase"/>
    <property type="match status" value="1"/>
</dbReference>
<evidence type="ECO:0000256" key="3">
    <source>
        <dbReference type="SAM" id="MobiDB-lite"/>
    </source>
</evidence>
<gene>
    <name evidence="5" type="primary">CDA2_7</name>
    <name evidence="5" type="ORF">BG006_003421</name>
</gene>
<dbReference type="Pfam" id="PF01522">
    <property type="entry name" value="Polysacc_deac_1"/>
    <property type="match status" value="1"/>
</dbReference>
<dbReference type="InterPro" id="IPR050248">
    <property type="entry name" value="Polysacc_deacetylase_ArnD"/>
</dbReference>
<feature type="domain" description="NodB homology" evidence="4">
    <location>
        <begin position="147"/>
        <end position="346"/>
    </location>
</feature>
<feature type="region of interest" description="Disordered" evidence="3">
    <location>
        <begin position="354"/>
        <end position="399"/>
    </location>
</feature>
<evidence type="ECO:0000256" key="1">
    <source>
        <dbReference type="ARBA" id="ARBA00022723"/>
    </source>
</evidence>
<dbReference type="GO" id="GO:0004099">
    <property type="term" value="F:chitin deacetylase activity"/>
    <property type="evidence" value="ECO:0007669"/>
    <property type="project" value="TreeGrafter"/>
</dbReference>
<organism evidence="5 6">
    <name type="scientific">Podila minutissima</name>
    <dbReference type="NCBI Taxonomy" id="64525"/>
    <lineage>
        <taxon>Eukaryota</taxon>
        <taxon>Fungi</taxon>
        <taxon>Fungi incertae sedis</taxon>
        <taxon>Mucoromycota</taxon>
        <taxon>Mortierellomycotina</taxon>
        <taxon>Mortierellomycetes</taxon>
        <taxon>Mortierellales</taxon>
        <taxon>Mortierellaceae</taxon>
        <taxon>Podila</taxon>
    </lineage>
</organism>
<dbReference type="GO" id="GO:0009272">
    <property type="term" value="P:fungal-type cell wall biogenesis"/>
    <property type="evidence" value="ECO:0007669"/>
    <property type="project" value="UniProtKB-ARBA"/>
</dbReference>
<dbReference type="PANTHER" id="PTHR10587">
    <property type="entry name" value="GLYCOSYL TRANSFERASE-RELATED"/>
    <property type="match status" value="1"/>
</dbReference>
<keyword evidence="2" id="KW-0378">Hydrolase</keyword>
<comment type="caution">
    <text evidence="5">The sequence shown here is derived from an EMBL/GenBank/DDBJ whole genome shotgun (WGS) entry which is preliminary data.</text>
</comment>
<dbReference type="InterPro" id="IPR002509">
    <property type="entry name" value="NODB_dom"/>
</dbReference>
<dbReference type="AlphaFoldDB" id="A0A9P5SMW0"/>
<dbReference type="PROSITE" id="PS51677">
    <property type="entry name" value="NODB"/>
    <property type="match status" value="1"/>
</dbReference>
<dbReference type="PANTHER" id="PTHR10587:SF133">
    <property type="entry name" value="CHITIN DEACETYLASE 1-RELATED"/>
    <property type="match status" value="1"/>
</dbReference>
<evidence type="ECO:0000259" key="4">
    <source>
        <dbReference type="PROSITE" id="PS51677"/>
    </source>
</evidence>
<dbReference type="InterPro" id="IPR011330">
    <property type="entry name" value="Glyco_hydro/deAcase_b/a-brl"/>
</dbReference>
<sequence>MLTNADPDISTHVKALSSSTLSTSKPDFHGATSTVLDALIGKEYYPIEEEGASDTHSNTHVKVKSRLNAAIYPVKDKIPDVNSPQVQAWVSEIDWAKVPNIPVAPQHPQVKHFPLCPPQGQENKEACWWSCTGCVAKTDVITCPNSKAWGLTYDDGPSPATWSMMKHLGEMKLTATFFIVGSRVVEFPEVLMEQVAQGHHLGMHTWSHAGLTTLTNHQIVAEIKWTEKIIRDVTGLTMKYVRPPYGDTDNRVREILRQMGYTTVIWTVGWDTNDWRILENQVQETEVLQDFKNVVERAGSIKSQSGKAAGPISLQHDLSESATWLSTRLIPLGQAKGLMPMNLATCLSDNTPYRRGSKLGPGGATQKPNGGDSKGMARGMPGMEEADFGSDANFPTGSGSMSERGVKLCGFKQTMAYAAVGLAAVAFAMLTV</sequence>
<dbReference type="Proteomes" id="UP000696485">
    <property type="component" value="Unassembled WGS sequence"/>
</dbReference>
<reference evidence="5" key="1">
    <citation type="journal article" date="2020" name="Fungal Divers.">
        <title>Resolving the Mortierellaceae phylogeny through synthesis of multi-gene phylogenetics and phylogenomics.</title>
        <authorList>
            <person name="Vandepol N."/>
            <person name="Liber J."/>
            <person name="Desiro A."/>
            <person name="Na H."/>
            <person name="Kennedy M."/>
            <person name="Barry K."/>
            <person name="Grigoriev I.V."/>
            <person name="Miller A.N."/>
            <person name="O'Donnell K."/>
            <person name="Stajich J.E."/>
            <person name="Bonito G."/>
        </authorList>
    </citation>
    <scope>NUCLEOTIDE SEQUENCE</scope>
    <source>
        <strain evidence="5">NVP1</strain>
    </source>
</reference>
<accession>A0A9P5SMW0</accession>
<keyword evidence="6" id="KW-1185">Reference proteome</keyword>